<name>A0A4Q9DFF3_9BACL</name>
<dbReference type="PANTHER" id="PTHR10443:SF12">
    <property type="entry name" value="DIPEPTIDASE"/>
    <property type="match status" value="1"/>
</dbReference>
<dbReference type="InterPro" id="IPR032466">
    <property type="entry name" value="Metal_Hydrolase"/>
</dbReference>
<dbReference type="Proteomes" id="UP000293142">
    <property type="component" value="Unassembled WGS sequence"/>
</dbReference>
<organism evidence="1 2">
    <name type="scientific">Paenibacillus thalictri</name>
    <dbReference type="NCBI Taxonomy" id="2527873"/>
    <lineage>
        <taxon>Bacteria</taxon>
        <taxon>Bacillati</taxon>
        <taxon>Bacillota</taxon>
        <taxon>Bacilli</taxon>
        <taxon>Bacillales</taxon>
        <taxon>Paenibacillaceae</taxon>
        <taxon>Paenibacillus</taxon>
    </lineage>
</organism>
<dbReference type="SUPFAM" id="SSF51556">
    <property type="entry name" value="Metallo-dependent hydrolases"/>
    <property type="match status" value="1"/>
</dbReference>
<dbReference type="CDD" id="cd01301">
    <property type="entry name" value="rDP_like"/>
    <property type="match status" value="1"/>
</dbReference>
<dbReference type="AlphaFoldDB" id="A0A4Q9DFF3"/>
<evidence type="ECO:0000313" key="1">
    <source>
        <dbReference type="EMBL" id="TBL70710.1"/>
    </source>
</evidence>
<reference evidence="1 2" key="1">
    <citation type="submission" date="2019-02" db="EMBL/GenBank/DDBJ databases">
        <title>Paenibacillus sp. nov., isolated from surface-sterilized tissue of Thalictrum simplex L.</title>
        <authorList>
            <person name="Tuo L."/>
        </authorList>
    </citation>
    <scope>NUCLEOTIDE SEQUENCE [LARGE SCALE GENOMIC DNA]</scope>
    <source>
        <strain evidence="1 2">N2SHLJ1</strain>
    </source>
</reference>
<protein>
    <submittedName>
        <fullName evidence="1">Membrane dipeptidase</fullName>
    </submittedName>
</protein>
<accession>A0A4Q9DFF3</accession>
<dbReference type="GO" id="GO:0070573">
    <property type="term" value="F:metallodipeptidase activity"/>
    <property type="evidence" value="ECO:0007669"/>
    <property type="project" value="InterPro"/>
</dbReference>
<dbReference type="Gene3D" id="3.20.20.140">
    <property type="entry name" value="Metal-dependent hydrolases"/>
    <property type="match status" value="1"/>
</dbReference>
<keyword evidence="2" id="KW-1185">Reference proteome</keyword>
<dbReference type="PANTHER" id="PTHR10443">
    <property type="entry name" value="MICROSOMAL DIPEPTIDASE"/>
    <property type="match status" value="1"/>
</dbReference>
<evidence type="ECO:0000313" key="2">
    <source>
        <dbReference type="Proteomes" id="UP000293142"/>
    </source>
</evidence>
<dbReference type="RefSeq" id="WP_131017647.1">
    <property type="nucleotide sequence ID" value="NZ_SIRE01000030.1"/>
</dbReference>
<dbReference type="GO" id="GO:0006508">
    <property type="term" value="P:proteolysis"/>
    <property type="evidence" value="ECO:0007669"/>
    <property type="project" value="InterPro"/>
</dbReference>
<dbReference type="PROSITE" id="PS51365">
    <property type="entry name" value="RENAL_DIPEPTIDASE_2"/>
    <property type="match status" value="1"/>
</dbReference>
<dbReference type="InterPro" id="IPR008257">
    <property type="entry name" value="Pept_M19"/>
</dbReference>
<sequence>MPVKIFDAHCDVLCKLLLDPGLDFAHECSLLDVTLPKMLESGIGTQNFAIYLPEDLAGQFDLVLKSIELFHERILSNGQLRFIRTKDDLRLAAENKQIGALLSLEGVDALQGNMTYLRTLFYLGVRSVGITWNHANWAADGVMEPRKSGFTAKGLHLIRECNRLGLILDVSHLAEKGFWELHELSAKPYIASHSNAYTVRPHPRNLRDDQIAAIIRTGGVIGITFVPPFVHATEPVAMEKLLPHIDHICSLGGRRHLGLGSDFDGIKEWIVGLEHAGNYQRFVELLQKHYSEDDVEHLVYKNWNHFYTNHLPENE</sequence>
<dbReference type="OrthoDB" id="9804920at2"/>
<dbReference type="Pfam" id="PF01244">
    <property type="entry name" value="Peptidase_M19"/>
    <property type="match status" value="1"/>
</dbReference>
<comment type="caution">
    <text evidence="1">The sequence shown here is derived from an EMBL/GenBank/DDBJ whole genome shotgun (WGS) entry which is preliminary data.</text>
</comment>
<proteinExistence type="predicted"/>
<gene>
    <name evidence="1" type="ORF">EYB31_32290</name>
</gene>
<dbReference type="EMBL" id="SIRE01000030">
    <property type="protein sequence ID" value="TBL70710.1"/>
    <property type="molecule type" value="Genomic_DNA"/>
</dbReference>